<evidence type="ECO:0000313" key="2">
    <source>
        <dbReference type="EMBL" id="MBA6152914.1"/>
    </source>
</evidence>
<reference evidence="2 3" key="1">
    <citation type="submission" date="2020-07" db="EMBL/GenBank/DDBJ databases">
        <title>Bacterium isolated from marine sediment.</title>
        <authorList>
            <person name="Shang D."/>
        </authorList>
    </citation>
    <scope>NUCLEOTIDE SEQUENCE [LARGE SCALE GENOMIC DNA]</scope>
    <source>
        <strain evidence="2 3">F6074</strain>
    </source>
</reference>
<dbReference type="InterPro" id="IPR036291">
    <property type="entry name" value="NAD(P)-bd_dom_sf"/>
</dbReference>
<dbReference type="EMBL" id="JACGLT010000006">
    <property type="protein sequence ID" value="MBA6152914.1"/>
    <property type="molecule type" value="Genomic_DNA"/>
</dbReference>
<dbReference type="AlphaFoldDB" id="A0A7W2M570"/>
<dbReference type="Proteomes" id="UP000541857">
    <property type="component" value="Unassembled WGS sequence"/>
</dbReference>
<dbReference type="Gene3D" id="3.40.50.720">
    <property type="entry name" value="NAD(P)-binding Rossmann-like Domain"/>
    <property type="match status" value="1"/>
</dbReference>
<dbReference type="InterPro" id="IPR003781">
    <property type="entry name" value="CoA-bd"/>
</dbReference>
<evidence type="ECO:0000259" key="1">
    <source>
        <dbReference type="Pfam" id="PF13380"/>
    </source>
</evidence>
<gene>
    <name evidence="2" type="ORF">H3Z82_09280</name>
</gene>
<keyword evidence="3" id="KW-1185">Reference proteome</keyword>
<name>A0A7W2M570_9FLAO</name>
<proteinExistence type="predicted"/>
<comment type="caution">
    <text evidence="2">The sequence shown here is derived from an EMBL/GenBank/DDBJ whole genome shotgun (WGS) entry which is preliminary data.</text>
</comment>
<dbReference type="Pfam" id="PF13380">
    <property type="entry name" value="CoA_binding_2"/>
    <property type="match status" value="1"/>
</dbReference>
<protein>
    <submittedName>
        <fullName evidence="2">CoA-binding protein</fullName>
    </submittedName>
</protein>
<sequence length="122" mass="13809">MQTNKKTLVFGASLNPSRYSNLAIYRLTSHGHEVVAFGLKEGEVSGVKIDTELVAYNGIDTVTLYMNPTRQKPFYDYLISLKPNRVVFNPGTENPDFFQRLRDAKINFEIACTLVLLGTNQY</sequence>
<dbReference type="SUPFAM" id="SSF51735">
    <property type="entry name" value="NAD(P)-binding Rossmann-fold domains"/>
    <property type="match status" value="1"/>
</dbReference>
<accession>A0A7W2M570</accession>
<organism evidence="2 3">
    <name type="scientific">Gelidibacter maritimus</name>
    <dbReference type="NCBI Taxonomy" id="2761487"/>
    <lineage>
        <taxon>Bacteria</taxon>
        <taxon>Pseudomonadati</taxon>
        <taxon>Bacteroidota</taxon>
        <taxon>Flavobacteriia</taxon>
        <taxon>Flavobacteriales</taxon>
        <taxon>Flavobacteriaceae</taxon>
        <taxon>Gelidibacter</taxon>
    </lineage>
</organism>
<evidence type="ECO:0000313" key="3">
    <source>
        <dbReference type="Proteomes" id="UP000541857"/>
    </source>
</evidence>
<feature type="domain" description="CoA-binding" evidence="1">
    <location>
        <begin position="5"/>
        <end position="116"/>
    </location>
</feature>
<dbReference type="RefSeq" id="WP_182205224.1">
    <property type="nucleotide sequence ID" value="NZ_JACGLT010000006.1"/>
</dbReference>